<evidence type="ECO:0000313" key="6">
    <source>
        <dbReference type="Proteomes" id="UP000008144"/>
    </source>
</evidence>
<dbReference type="GO" id="GO:0030686">
    <property type="term" value="C:90S preribosome"/>
    <property type="evidence" value="ECO:0000318"/>
    <property type="project" value="GO_Central"/>
</dbReference>
<dbReference type="FunCoup" id="F6ZN98">
    <property type="interactions" value="530"/>
</dbReference>
<evidence type="ECO:0000259" key="4">
    <source>
        <dbReference type="Pfam" id="PF23099"/>
    </source>
</evidence>
<keyword evidence="6" id="KW-1185">Reference proteome</keyword>
<dbReference type="InterPro" id="IPR011430">
    <property type="entry name" value="UTP20_N"/>
</dbReference>
<dbReference type="OMA" id="EGLMAMF"/>
<feature type="region of interest" description="Disordered" evidence="1">
    <location>
        <begin position="1967"/>
        <end position="1999"/>
    </location>
</feature>
<dbReference type="STRING" id="7719.ENSCINP00000006949"/>
<feature type="domain" description="U3 small nucleolar RNA-associated protein 20" evidence="3">
    <location>
        <begin position="1739"/>
        <end position="1951"/>
    </location>
</feature>
<proteinExistence type="predicted"/>
<feature type="domain" description="U3 small nucleolar RNA-associated protein 20 C-terminal" evidence="4">
    <location>
        <begin position="2306"/>
        <end position="2636"/>
    </location>
</feature>
<dbReference type="PANTHER" id="PTHR17695:SF11">
    <property type="entry name" value="SMALL SUBUNIT PROCESSOME COMPONENT 20 HOMOLOG"/>
    <property type="match status" value="1"/>
</dbReference>
<reference evidence="6" key="1">
    <citation type="journal article" date="2002" name="Science">
        <title>The draft genome of Ciona intestinalis: insights into chordate and vertebrate origins.</title>
        <authorList>
            <person name="Dehal P."/>
            <person name="Satou Y."/>
            <person name="Campbell R.K."/>
            <person name="Chapman J."/>
            <person name="Degnan B."/>
            <person name="De Tomaso A."/>
            <person name="Davidson B."/>
            <person name="Di Gregorio A."/>
            <person name="Gelpke M."/>
            <person name="Goodstein D.M."/>
            <person name="Harafuji N."/>
            <person name="Hastings K.E."/>
            <person name="Ho I."/>
            <person name="Hotta K."/>
            <person name="Huang W."/>
            <person name="Kawashima T."/>
            <person name="Lemaire P."/>
            <person name="Martinez D."/>
            <person name="Meinertzhagen I.A."/>
            <person name="Necula S."/>
            <person name="Nonaka M."/>
            <person name="Putnam N."/>
            <person name="Rash S."/>
            <person name="Saiga H."/>
            <person name="Satake M."/>
            <person name="Terry A."/>
            <person name="Yamada L."/>
            <person name="Wang H.G."/>
            <person name="Awazu S."/>
            <person name="Azumi K."/>
            <person name="Boore J."/>
            <person name="Branno M."/>
            <person name="Chin-Bow S."/>
            <person name="DeSantis R."/>
            <person name="Doyle S."/>
            <person name="Francino P."/>
            <person name="Keys D.N."/>
            <person name="Haga S."/>
            <person name="Hayashi H."/>
            <person name="Hino K."/>
            <person name="Imai K.S."/>
            <person name="Inaba K."/>
            <person name="Kano S."/>
            <person name="Kobayashi K."/>
            <person name="Kobayashi M."/>
            <person name="Lee B.I."/>
            <person name="Makabe K.W."/>
            <person name="Manohar C."/>
            <person name="Matassi G."/>
            <person name="Medina M."/>
            <person name="Mochizuki Y."/>
            <person name="Mount S."/>
            <person name="Morishita T."/>
            <person name="Miura S."/>
            <person name="Nakayama A."/>
            <person name="Nishizaka S."/>
            <person name="Nomoto H."/>
            <person name="Ohta F."/>
            <person name="Oishi K."/>
            <person name="Rigoutsos I."/>
            <person name="Sano M."/>
            <person name="Sasaki A."/>
            <person name="Sasakura Y."/>
            <person name="Shoguchi E."/>
            <person name="Shin-i T."/>
            <person name="Spagnuolo A."/>
            <person name="Stainier D."/>
            <person name="Suzuki M.M."/>
            <person name="Tassy O."/>
            <person name="Takatori N."/>
            <person name="Tokuoka M."/>
            <person name="Yagi K."/>
            <person name="Yoshizaki F."/>
            <person name="Wada S."/>
            <person name="Zhang C."/>
            <person name="Hyatt P.D."/>
            <person name="Larimer F."/>
            <person name="Detter C."/>
            <person name="Doggett N."/>
            <person name="Glavina T."/>
            <person name="Hawkins T."/>
            <person name="Richardson P."/>
            <person name="Lucas S."/>
            <person name="Kohara Y."/>
            <person name="Levine M."/>
            <person name="Satoh N."/>
            <person name="Rokhsar D.S."/>
        </authorList>
    </citation>
    <scope>NUCLEOTIDE SEQUENCE [LARGE SCALE GENOMIC DNA]</scope>
</reference>
<dbReference type="GeneTree" id="ENSGT00390000016813"/>
<evidence type="ECO:0000256" key="1">
    <source>
        <dbReference type="SAM" id="MobiDB-lite"/>
    </source>
</evidence>
<protein>
    <submittedName>
        <fullName evidence="5">Uncharacterized protein</fullName>
    </submittedName>
</protein>
<dbReference type="Gene3D" id="1.25.10.10">
    <property type="entry name" value="Leucine-rich Repeat Variant"/>
    <property type="match status" value="1"/>
</dbReference>
<feature type="region of interest" description="Disordered" evidence="1">
    <location>
        <begin position="2621"/>
        <end position="2648"/>
    </location>
</feature>
<dbReference type="GO" id="GO:0005730">
    <property type="term" value="C:nucleolus"/>
    <property type="evidence" value="ECO:0000318"/>
    <property type="project" value="GO_Central"/>
</dbReference>
<dbReference type="InParanoid" id="F6ZN98"/>
<sequence>TMPAPHKHKEKNQFRFKTFSERLSEVNIDAIHQIDHVPLVESGEDFSRFFESMQKWRDLELSLDFVNFRKKISDKCKNYKMVVYYKDDIITALQEHLAVENSLALQALLDIMVSLCIDLSSDFYPHFSKFFKILTTLLQTKDVDKLEWVFSSISMLFRKQWRYMVNDMNNVLDMYMGLFEGEHPEHISNFAAESVSFLLRKAKNPQLVLSKLFKVTVETPATSERLAHVVFNMVKSPQNQFHSCTEDVMPVILSFLKTPDNTGAIYNCINSSIHLMADHTRRKFGKPIWDALILAIKENTAVDSDLPYLIKLLKLLDTWCKCRFSSRLLCHKEFCDVITACQNLVADLTVIDKDEISDAICSVVSTVLHGSKSDLSQTTQKSLIRDLSVSKLSFKAIASFWEKSFALSSFKSLAHDIFLKFCKDNIQAEENQDRVVSLLGTYSMLCNPLPQNGAELFQRSIEIFEFSKFSRVKNEKQIGEILINLLKIETEPEILWNILISLQSVRPLPKDTSKTLLNLYKSLTKSETSDSTLAVIAVVLQTMWTVDKSAPKECKHIVEMLLSNPNRLVLMLADILLTCKPKFSTLFNKNEVLQLLVKLVSSPETNIRVLCLRILQKLDKSNEPIYHACIMAEETDATVHDYRTKLLHLKKLEKHKNGEGLSGDAKEVAIRCLFSQLYINFSHLWKPLQEIIASHATSDRGDKFWEILFEIAEKSSEDAENSKWWLQLPGTSTDQDQNSDFENFVQGKVKKGRQIINSQTDYFNFRLQVWKTMAILPHNNIIDCNNRVIVTLLFRYLDNEYYLLDKENCKVQNLANNSDQENEFFRRKDSVKMLISMLNVFANLNNPSSTIQKDKLLSLFKDLLTHVHTDMQQAALKCLYQYKWKGLTKHKEKICEFFDDKLFRDALTNFEISSLLEDRDVVAPILLRILFGRMRSKTGGSSGGKQNSSTRRSIIIRFLAGVSSSELEDFIYLIVEPYKAVAQSDKNVMEIVEEDVGTRQVVPLARQLGVVNTLQMLLNKLNKQLPLKSYSLILRILLYIVKLNTLHLTQSTNDNDENQLINPKFITPLKSIKKQVQECLITLLTAWPDEAPMLGSQIDEIFDANIWCDLHKLNYESSGHPTVMLKLFKVFATNLRFLPWLARVGGHDGNVTPISVVVETLNSDKTSANVSTFILDILNDVLFSDEEEMELQSVGGLLFNAKAKIETRLELGILVLQPHMKPIVDFFIEKMRKSKKGLLVTPKQLKLLSLLSENIADKSLLSQLSEILLSHVSSVSSKTTEKSVIPALETLSHVIQGTSLLPKLSKLFSKISDRETRIWLVTVLKAACKSDSQFQWTSDIVTRLNAWDKRFIEEMNFDARLTAFNDVCDKLNKDSDFLFQDNCLKFIPVLHCCLHTMLHLYSDISLRESVSRALTLVIHKVKAAKDREDFKVIYKAVIKDFLLPSVQSGLKSPDEGCRHESVQLLSTLVKTFPDEPLLSGLSVLSNLTNPEDDFFENVRHIQTHRRARAFRKIAKILCPEICPISYSTAASFLLPLATQTLYTKDLTKLAYLHESCIDVIKSCTRIMPWVQYKKFLLQNIWSLDRHKAAIEVVCGVLQVFPFDLSKFTKKELMFEERGTVDFPEIKDISQEDLGAEDDEDGEEIMIVDESSRKDEKILKLKTKKIQAKIEAENNIVEDEMIVVENETSTKRDLTFEEAQNILADVTGKLIPKLRMILSTKDEADEHKLSNAKSDIDKCCKKIPLAVAIVAILKKMPISTLKSQLPGVVLKVVGFLRHKLHDIRIIACQTVINILQSLGTSYMYLVVKELKSGLTRGYQRHVLVHVINSIFSSMETTFKVGDLDSSLAMILEILNADLFGETAAEKKVEKLRIKIPEARGRSKAYPAYKILVKFISKTCLTSVLQPLKVVMEETNIHGVKKVIKDVLTDIGFGLLENKTFEPLDLLTLMHALLTENISVLFPEKKKENVEEKSTKPGQRPPSCLLLSPEPERLGKKAPPKMSKSNLHLLVEFSLQLLHLSMKRQIVTVTEQEHLQMLDPLVTHITSCLNSAHQQTVVDSIRCVTKLLRTDLPALKDNCPKLTVDLFKILRDHTKGSGNQETAAVSFKCLSVLCSSEYGDQLSKDQLLVLLTYAEEDLYDTQRQSHAFDLIKSILKKGLQCKEVAEVINKVRSIAIQSHGQSSRNQARGLYFHFLMNYPLIARKINSNLEFMLAQLTYEYEDGRASALELVSSVLTNFPDTQVKDHAQIIFISTSSLLLDETQTCRRMAANVIKMLLRRLGSDLKDQLFSFVSQWYASLDNSTQPRLASLLVSIFAEVEEGDLQRHLEDILPLVNRCIEHGIHNIYIPDPNIQRKDHNLFFHMTAFLRILQHCGICRGEKWQATLQKILENVETLATHPHAWIRLVSDQILGTVFSQWQPEELVAHKGYNSYLTCNLENKISALVKKLCSQFHNEILGDHLAEQLIKDLLFLVRVLQAMEAQGGDLLHPDIIWLLRQLQNVTKSEQSNNPKVSAKRTATLKFCAAFSMTFKNNIHCLQFLLDMVHRCINASATHGEQEIEAVTKLQELATEVLEVIKQNSIFTDFTSVYLKVVKKINHKKMERKKERAVQLVSDPKKAALFKLRKQERTKEQRKRKIARLRPEYGLQKSK</sequence>
<reference evidence="5" key="3">
    <citation type="submission" date="2025-09" db="UniProtKB">
        <authorList>
            <consortium name="Ensembl"/>
        </authorList>
    </citation>
    <scope>IDENTIFICATION</scope>
</reference>
<evidence type="ECO:0000313" key="5">
    <source>
        <dbReference type="Ensembl" id="ENSCINP00000006949.4"/>
    </source>
</evidence>
<dbReference type="HOGENOM" id="CLU_000327_0_1_1"/>
<dbReference type="Proteomes" id="UP000008144">
    <property type="component" value="Unassembled WGS sequence"/>
</dbReference>
<dbReference type="SUPFAM" id="SSF48371">
    <property type="entry name" value="ARM repeat"/>
    <property type="match status" value="3"/>
</dbReference>
<evidence type="ECO:0000259" key="3">
    <source>
        <dbReference type="Pfam" id="PF20416"/>
    </source>
</evidence>
<dbReference type="Pfam" id="PF23099">
    <property type="entry name" value="UTP20_C"/>
    <property type="match status" value="1"/>
</dbReference>
<reference evidence="5" key="2">
    <citation type="submission" date="2025-08" db="UniProtKB">
        <authorList>
            <consortium name="Ensembl"/>
        </authorList>
    </citation>
    <scope>IDENTIFICATION</scope>
</reference>
<dbReference type="InterPro" id="IPR057525">
    <property type="entry name" value="UTP20_C"/>
</dbReference>
<dbReference type="Pfam" id="PF20416">
    <property type="entry name" value="UTP20"/>
    <property type="match status" value="1"/>
</dbReference>
<dbReference type="InterPro" id="IPR046523">
    <property type="entry name" value="UTP20_dom"/>
</dbReference>
<dbReference type="Ensembl" id="ENSCINT00000006949.4">
    <property type="protein sequence ID" value="ENSCINP00000006949.4"/>
    <property type="gene ID" value="ENSCING00000003395.4"/>
</dbReference>
<dbReference type="PANTHER" id="PTHR17695">
    <property type="entry name" value="SMALL SUBUNIT PROCESSOME COMPONENT 20 HOMOLOG"/>
    <property type="match status" value="1"/>
</dbReference>
<name>F6ZN98_CIOIN</name>
<evidence type="ECO:0000259" key="2">
    <source>
        <dbReference type="Pfam" id="PF07539"/>
    </source>
</evidence>
<dbReference type="InterPro" id="IPR016024">
    <property type="entry name" value="ARM-type_fold"/>
</dbReference>
<dbReference type="GO" id="GO:0032040">
    <property type="term" value="C:small-subunit processome"/>
    <property type="evidence" value="ECO:0000318"/>
    <property type="project" value="GO_Central"/>
</dbReference>
<dbReference type="InterPro" id="IPR052575">
    <property type="entry name" value="SSU_processome_comp_20"/>
</dbReference>
<feature type="domain" description="U3 small nucleolar RNA-associated protein 20 N-terminal" evidence="2">
    <location>
        <begin position="829"/>
        <end position="1453"/>
    </location>
</feature>
<dbReference type="InterPro" id="IPR011989">
    <property type="entry name" value="ARM-like"/>
</dbReference>
<organism evidence="5 6">
    <name type="scientific">Ciona intestinalis</name>
    <name type="common">Transparent sea squirt</name>
    <name type="synonym">Ascidia intestinalis</name>
    <dbReference type="NCBI Taxonomy" id="7719"/>
    <lineage>
        <taxon>Eukaryota</taxon>
        <taxon>Metazoa</taxon>
        <taxon>Chordata</taxon>
        <taxon>Tunicata</taxon>
        <taxon>Ascidiacea</taxon>
        <taxon>Phlebobranchia</taxon>
        <taxon>Cionidae</taxon>
        <taxon>Ciona</taxon>
    </lineage>
</organism>
<dbReference type="Pfam" id="PF07539">
    <property type="entry name" value="UTP20_N"/>
    <property type="match status" value="1"/>
</dbReference>
<accession>F6ZN98</accession>